<keyword evidence="3 8" id="KW-0436">Ligase</keyword>
<dbReference type="GO" id="GO:0032267">
    <property type="term" value="F:tRNA(Ile)-lysidine synthase activity"/>
    <property type="evidence" value="ECO:0007669"/>
    <property type="project" value="UniProtKB-EC"/>
</dbReference>
<keyword evidence="4 8" id="KW-0819">tRNA processing</keyword>
<feature type="domain" description="Lysidine-tRNA(Ile) synthetase C-terminal" evidence="9">
    <location>
        <begin position="362"/>
        <end position="433"/>
    </location>
</feature>
<dbReference type="NCBIfam" id="TIGR02432">
    <property type="entry name" value="lysidine_TilS_N"/>
    <property type="match status" value="1"/>
</dbReference>
<dbReference type="SUPFAM" id="SSF52402">
    <property type="entry name" value="Adenine nucleotide alpha hydrolases-like"/>
    <property type="match status" value="1"/>
</dbReference>
<feature type="binding site" evidence="8">
    <location>
        <begin position="26"/>
        <end position="31"/>
    </location>
    <ligand>
        <name>ATP</name>
        <dbReference type="ChEBI" id="CHEBI:30616"/>
    </ligand>
</feature>
<comment type="function">
    <text evidence="8">Ligates lysine onto the cytidine present at position 34 of the AUA codon-specific tRNA(Ile) that contains the anticodon CAU, in an ATP-dependent manner. Cytidine is converted to lysidine, thus changing the amino acid specificity of the tRNA from methionine to isoleucine.</text>
</comment>
<dbReference type="GO" id="GO:0006400">
    <property type="term" value="P:tRNA modification"/>
    <property type="evidence" value="ECO:0007669"/>
    <property type="project" value="UniProtKB-UniRule"/>
</dbReference>
<dbReference type="InterPro" id="IPR014729">
    <property type="entry name" value="Rossmann-like_a/b/a_fold"/>
</dbReference>
<proteinExistence type="inferred from homology"/>
<organism evidence="10 11">
    <name type="scientific">Candidatus Methylobacter favarea</name>
    <dbReference type="NCBI Taxonomy" id="2707345"/>
    <lineage>
        <taxon>Bacteria</taxon>
        <taxon>Pseudomonadati</taxon>
        <taxon>Pseudomonadota</taxon>
        <taxon>Gammaproteobacteria</taxon>
        <taxon>Methylococcales</taxon>
        <taxon>Methylococcaceae</taxon>
        <taxon>Methylobacter</taxon>
    </lineage>
</organism>
<dbReference type="HAMAP" id="MF_01161">
    <property type="entry name" value="tRNA_Ile_lys_synt"/>
    <property type="match status" value="1"/>
</dbReference>
<evidence type="ECO:0000256" key="7">
    <source>
        <dbReference type="ARBA" id="ARBA00048539"/>
    </source>
</evidence>
<dbReference type="PANTHER" id="PTHR43033">
    <property type="entry name" value="TRNA(ILE)-LYSIDINE SYNTHASE-RELATED"/>
    <property type="match status" value="1"/>
</dbReference>
<comment type="domain">
    <text evidence="8">The N-terminal region contains the highly conserved SGGXDS motif, predicted to be a P-loop motif involved in ATP binding.</text>
</comment>
<dbReference type="EMBL" id="CADCXN010000047">
    <property type="protein sequence ID" value="CAA9890219.1"/>
    <property type="molecule type" value="Genomic_DNA"/>
</dbReference>
<comment type="catalytic activity">
    <reaction evidence="7 8">
        <text>cytidine(34) in tRNA(Ile2) + L-lysine + ATP = lysidine(34) in tRNA(Ile2) + AMP + diphosphate + H(+)</text>
        <dbReference type="Rhea" id="RHEA:43744"/>
        <dbReference type="Rhea" id="RHEA-COMP:10625"/>
        <dbReference type="Rhea" id="RHEA-COMP:10670"/>
        <dbReference type="ChEBI" id="CHEBI:15378"/>
        <dbReference type="ChEBI" id="CHEBI:30616"/>
        <dbReference type="ChEBI" id="CHEBI:32551"/>
        <dbReference type="ChEBI" id="CHEBI:33019"/>
        <dbReference type="ChEBI" id="CHEBI:82748"/>
        <dbReference type="ChEBI" id="CHEBI:83665"/>
        <dbReference type="ChEBI" id="CHEBI:456215"/>
        <dbReference type="EC" id="6.3.4.19"/>
    </reaction>
</comment>
<evidence type="ECO:0000313" key="10">
    <source>
        <dbReference type="EMBL" id="CAA9890219.1"/>
    </source>
</evidence>
<evidence type="ECO:0000313" key="11">
    <source>
        <dbReference type="Proteomes" id="UP000494216"/>
    </source>
</evidence>
<dbReference type="GO" id="GO:0005524">
    <property type="term" value="F:ATP binding"/>
    <property type="evidence" value="ECO:0007669"/>
    <property type="project" value="UniProtKB-UniRule"/>
</dbReference>
<dbReference type="SUPFAM" id="SSF82829">
    <property type="entry name" value="MesJ substrate recognition domain-like"/>
    <property type="match status" value="1"/>
</dbReference>
<sequence>MRLSSQTIASALTPFNPVKHCFIAYSGGADSHALLHVCASVEQLKDKITAVYVHHGLQAEAEAWARHCRKTAEDLGVDFLMCRVKAIALPGESPEEAARNARYRALKPLLGINDILMTAQHREDQMETVLLQLFRGSGLRGLSAMPERMPFGQGMLLRPLLNVSKQAINDYARAQALHWVEDPSNQRNEYDRNFLRNEVVPLLKQRWPALEKTVARSANHCAEAQNLLSALADKLFAQVFNKNDRTLCISKLQEHTPARQQLVIRHWFQSLGLKMPARAFIGSILTEVLATRQDSDPVLAGQGYCIRRYRDKLYCLNQSADSRQAIIWPAGQSYLQLADDEVLSCAPSSAGILGEYWRSSAIVVRFRRGGEKICLPGRKGRHTLKNLFQEAGIPPWEREIMPLVYLDDELAAVGDKWISAAFYREKKEACISLSRRRQQ</sequence>
<dbReference type="Gene3D" id="1.20.59.20">
    <property type="match status" value="1"/>
</dbReference>
<dbReference type="AlphaFoldDB" id="A0A8S0XRS7"/>
<dbReference type="Gene3D" id="3.40.50.620">
    <property type="entry name" value="HUPs"/>
    <property type="match status" value="1"/>
</dbReference>
<keyword evidence="6 8" id="KW-0067">ATP-binding</keyword>
<evidence type="ECO:0000256" key="8">
    <source>
        <dbReference type="HAMAP-Rule" id="MF_01161"/>
    </source>
</evidence>
<reference evidence="10 11" key="1">
    <citation type="submission" date="2020-02" db="EMBL/GenBank/DDBJ databases">
        <authorList>
            <person name="Hogendoorn C."/>
        </authorList>
    </citation>
    <scope>NUCLEOTIDE SEQUENCE [LARGE SCALE GENOMIC DNA]</scope>
    <source>
        <strain evidence="10">METHB21</strain>
    </source>
</reference>
<dbReference type="InterPro" id="IPR012795">
    <property type="entry name" value="tRNA_Ile_lys_synt_N"/>
</dbReference>
<evidence type="ECO:0000256" key="3">
    <source>
        <dbReference type="ARBA" id="ARBA00022598"/>
    </source>
</evidence>
<dbReference type="GO" id="GO:0005737">
    <property type="term" value="C:cytoplasm"/>
    <property type="evidence" value="ECO:0007669"/>
    <property type="project" value="UniProtKB-SubCell"/>
</dbReference>
<dbReference type="PANTHER" id="PTHR43033:SF1">
    <property type="entry name" value="TRNA(ILE)-LYSIDINE SYNTHASE-RELATED"/>
    <property type="match status" value="1"/>
</dbReference>
<dbReference type="CDD" id="cd01992">
    <property type="entry name" value="TilS_N"/>
    <property type="match status" value="1"/>
</dbReference>
<evidence type="ECO:0000256" key="1">
    <source>
        <dbReference type="ARBA" id="ARBA00004496"/>
    </source>
</evidence>
<name>A0A8S0XRS7_9GAMM</name>
<comment type="subcellular location">
    <subcellularLocation>
        <location evidence="1 8">Cytoplasm</location>
    </subcellularLocation>
</comment>
<evidence type="ECO:0000256" key="2">
    <source>
        <dbReference type="ARBA" id="ARBA00022490"/>
    </source>
</evidence>
<dbReference type="InterPro" id="IPR011063">
    <property type="entry name" value="TilS/TtcA_N"/>
</dbReference>
<dbReference type="EC" id="6.3.4.19" evidence="8"/>
<accession>A0A8S0XRS7</accession>
<comment type="caution">
    <text evidence="10">The sequence shown here is derived from an EMBL/GenBank/DDBJ whole genome shotgun (WGS) entry which is preliminary data.</text>
</comment>
<evidence type="ECO:0000256" key="5">
    <source>
        <dbReference type="ARBA" id="ARBA00022741"/>
    </source>
</evidence>
<evidence type="ECO:0000256" key="4">
    <source>
        <dbReference type="ARBA" id="ARBA00022694"/>
    </source>
</evidence>
<keyword evidence="2 8" id="KW-0963">Cytoplasm</keyword>
<evidence type="ECO:0000259" key="9">
    <source>
        <dbReference type="SMART" id="SM00977"/>
    </source>
</evidence>
<dbReference type="Pfam" id="PF11734">
    <property type="entry name" value="TilS_C"/>
    <property type="match status" value="1"/>
</dbReference>
<keyword evidence="5 8" id="KW-0547">Nucleotide-binding</keyword>
<gene>
    <name evidence="8 10" type="primary">tilS</name>
    <name evidence="10" type="ORF">METHB2_20050</name>
</gene>
<dbReference type="SUPFAM" id="SSF56037">
    <property type="entry name" value="PheT/TilS domain"/>
    <property type="match status" value="1"/>
</dbReference>
<keyword evidence="11" id="KW-1185">Reference proteome</keyword>
<dbReference type="Pfam" id="PF01171">
    <property type="entry name" value="ATP_bind_3"/>
    <property type="match status" value="1"/>
</dbReference>
<protein>
    <recommendedName>
        <fullName evidence="8">tRNA(Ile)-lysidine synthase</fullName>
        <ecNumber evidence="8">6.3.4.19</ecNumber>
    </recommendedName>
    <alternativeName>
        <fullName evidence="8">tRNA(Ile)-2-lysyl-cytidine synthase</fullName>
    </alternativeName>
    <alternativeName>
        <fullName evidence="8">tRNA(Ile)-lysidine synthetase</fullName>
    </alternativeName>
</protein>
<comment type="similarity">
    <text evidence="8">Belongs to the tRNA(Ile)-lysidine synthase family.</text>
</comment>
<dbReference type="InterPro" id="IPR012796">
    <property type="entry name" value="Lysidine-tRNA-synth_C"/>
</dbReference>
<dbReference type="Proteomes" id="UP000494216">
    <property type="component" value="Unassembled WGS sequence"/>
</dbReference>
<dbReference type="InterPro" id="IPR015262">
    <property type="entry name" value="tRNA_Ile_lys_synt_subst-bd"/>
</dbReference>
<dbReference type="RefSeq" id="WP_174625260.1">
    <property type="nucleotide sequence ID" value="NZ_CADCXN010000047.1"/>
</dbReference>
<dbReference type="InterPro" id="IPR012094">
    <property type="entry name" value="tRNA_Ile_lys_synt"/>
</dbReference>
<dbReference type="Pfam" id="PF09179">
    <property type="entry name" value="TilS"/>
    <property type="match status" value="1"/>
</dbReference>
<dbReference type="SMART" id="SM00977">
    <property type="entry name" value="TilS_C"/>
    <property type="match status" value="1"/>
</dbReference>
<dbReference type="NCBIfam" id="TIGR02433">
    <property type="entry name" value="lysidine_TilS_C"/>
    <property type="match status" value="1"/>
</dbReference>
<evidence type="ECO:0000256" key="6">
    <source>
        <dbReference type="ARBA" id="ARBA00022840"/>
    </source>
</evidence>